<accession>A0AAW1L4R0</accession>
<dbReference type="PANTHER" id="PTHR15154:SF2">
    <property type="entry name" value="HAMARTIN"/>
    <property type="match status" value="1"/>
</dbReference>
<evidence type="ECO:0000313" key="4">
    <source>
        <dbReference type="EMBL" id="KAK9728142.1"/>
    </source>
</evidence>
<dbReference type="GO" id="GO:0051726">
    <property type="term" value="P:regulation of cell cycle"/>
    <property type="evidence" value="ECO:0007669"/>
    <property type="project" value="TreeGrafter"/>
</dbReference>
<dbReference type="InterPro" id="IPR007483">
    <property type="entry name" value="Hamartin"/>
</dbReference>
<dbReference type="Pfam" id="PF04388">
    <property type="entry name" value="Hamartin"/>
    <property type="match status" value="3"/>
</dbReference>
<name>A0AAW1L4R0_POPJA</name>
<evidence type="ECO:0000313" key="5">
    <source>
        <dbReference type="Proteomes" id="UP001458880"/>
    </source>
</evidence>
<gene>
    <name evidence="4" type="ORF">QE152_g18166</name>
</gene>
<keyword evidence="3" id="KW-0812">Transmembrane</keyword>
<dbReference type="Proteomes" id="UP001458880">
    <property type="component" value="Unassembled WGS sequence"/>
</dbReference>
<evidence type="ECO:0000256" key="2">
    <source>
        <dbReference type="SAM" id="MobiDB-lite"/>
    </source>
</evidence>
<sequence length="1185" mass="135967">MADLLSNLESNDPQLVEESKLKLHEQFNTIKDPWLVNGLYDTYLSSNSTRLMEVLVNVKEPHNTYLFDKISESIKCSKDERDEKKRIQGLSLLGHIVRSEPAWVYKITNHSLMKDLLKLLKTETDILTLLSALMALIVLLPLIPSLMANYLQDVFDIFCRLAGWNCHETGKMHEEQMTHMQVALYALFLRLYGMYPCNFLAYLRDQYRNKNLIPIFCHTIKPMLDTVKMHPHLVTTSKANETSTDRWKKMGAHDVIVECEKFSLDLPERCSHEQCFISTCRPKSTTSILNLGKFNLRLYGMYPCNFLAYLRDQYRNKNLIPIFCHTIKMEEDGCSRCDCGMRKVLLRLAGKMLPRTVFHFYVPTKIHYIYVNEKSLSTPIPFAQLPSNVQTTLISSVTQISQESSSPPEAAIEATPETTPVRDNRMNMRVPPANSTIARAHTFAARAVIKPLNSGHNTPINSQPSSPMRKEVSPFNFQDIPRSSNFVNVKREPVNRLQKLIQDRSQLADPNVRSSFMLVPTSPSKGFTSEIILPGSPIPMQRLDSPLSQEDEEVSQIVRQGETIQYPGIRQCDSVLHEVEGFRGNDDDVDNCEQEHGSPCTEGGLHMPNSKSINDLTIRIRRLRYHSQCADDSEKYERSTGSSPGNAMSYPSNISVRRANSCPEMKKSPVVSGKDNMNDKTLLETDEDGGADTQDAKPMANGIDATSVGNRKKREKDICLKTIETQTENLWPMPYDHLFPSVFPSLESNETAPLIKKQEKPQCANIYDISDKYIDLSVHTSERELVNYLKNQIELLKLQLHFENLSVHTSERELVNYLKNQIELLKLQLHFEKHRREMHAVKNRRLQADTRNTRALEEHKDALMDTVRMKQMDIESLNEQLEVLRKEKHCKEKEALDNAKFWDQQYKILQNECRKLKEKNEDYQKEKNEDYQKEVESLRAQNVKLDAKWQDSESNLLNAITEVKIAKEQADAGEKGRIELEHVNKELLLLGELQLKYQERLQDLALSKRNDIEQKRLFDIHKHDMQVLTQQLETKKKNLEACGTRITELEEACGTRITELEGVIQKHDDFCAVQKRQLNDVKEEYHEKLKAVESKYQTQLAINRCLEEKIVELWQRIEILNKKVISPDISSCHEVNATLASTTQGLSSQSSPLSASLASSEGSMASTISEVKNLQKIVDQKDDNE</sequence>
<evidence type="ECO:0000256" key="1">
    <source>
        <dbReference type="SAM" id="Coils"/>
    </source>
</evidence>
<protein>
    <submittedName>
        <fullName evidence="4">Hamartin protein</fullName>
    </submittedName>
</protein>
<evidence type="ECO:0000256" key="3">
    <source>
        <dbReference type="SAM" id="Phobius"/>
    </source>
</evidence>
<dbReference type="InterPro" id="IPR016024">
    <property type="entry name" value="ARM-type_fold"/>
</dbReference>
<dbReference type="PANTHER" id="PTHR15154">
    <property type="entry name" value="HAMARTIN"/>
    <property type="match status" value="1"/>
</dbReference>
<keyword evidence="3" id="KW-0472">Membrane</keyword>
<feature type="region of interest" description="Disordered" evidence="2">
    <location>
        <begin position="586"/>
        <end position="611"/>
    </location>
</feature>
<dbReference type="AlphaFoldDB" id="A0AAW1L4R0"/>
<dbReference type="SUPFAM" id="SSF48371">
    <property type="entry name" value="ARM repeat"/>
    <property type="match status" value="1"/>
</dbReference>
<dbReference type="GO" id="GO:0032007">
    <property type="term" value="P:negative regulation of TOR signaling"/>
    <property type="evidence" value="ECO:0007669"/>
    <property type="project" value="TreeGrafter"/>
</dbReference>
<feature type="transmembrane region" description="Helical" evidence="3">
    <location>
        <begin position="126"/>
        <end position="147"/>
    </location>
</feature>
<feature type="coiled-coil region" evidence="1">
    <location>
        <begin position="860"/>
        <end position="948"/>
    </location>
</feature>
<feature type="compositionally biased region" description="Polar residues" evidence="2">
    <location>
        <begin position="639"/>
        <end position="655"/>
    </location>
</feature>
<keyword evidence="3" id="KW-1133">Transmembrane helix</keyword>
<dbReference type="EMBL" id="JASPKY010000172">
    <property type="protein sequence ID" value="KAK9728142.1"/>
    <property type="molecule type" value="Genomic_DNA"/>
</dbReference>
<feature type="region of interest" description="Disordered" evidence="2">
    <location>
        <begin position="629"/>
        <end position="709"/>
    </location>
</feature>
<proteinExistence type="predicted"/>
<dbReference type="GO" id="GO:0033596">
    <property type="term" value="C:TSC1-TSC2 complex"/>
    <property type="evidence" value="ECO:0007669"/>
    <property type="project" value="TreeGrafter"/>
</dbReference>
<comment type="caution">
    <text evidence="4">The sequence shown here is derived from an EMBL/GenBank/DDBJ whole genome shotgun (WGS) entry which is preliminary data.</text>
</comment>
<keyword evidence="5" id="KW-1185">Reference proteome</keyword>
<organism evidence="4 5">
    <name type="scientific">Popillia japonica</name>
    <name type="common">Japanese beetle</name>
    <dbReference type="NCBI Taxonomy" id="7064"/>
    <lineage>
        <taxon>Eukaryota</taxon>
        <taxon>Metazoa</taxon>
        <taxon>Ecdysozoa</taxon>
        <taxon>Arthropoda</taxon>
        <taxon>Hexapoda</taxon>
        <taxon>Insecta</taxon>
        <taxon>Pterygota</taxon>
        <taxon>Neoptera</taxon>
        <taxon>Endopterygota</taxon>
        <taxon>Coleoptera</taxon>
        <taxon>Polyphaga</taxon>
        <taxon>Scarabaeiformia</taxon>
        <taxon>Scarabaeidae</taxon>
        <taxon>Rutelinae</taxon>
        <taxon>Popillia</taxon>
    </lineage>
</organism>
<dbReference type="GO" id="GO:0008285">
    <property type="term" value="P:negative regulation of cell population proliferation"/>
    <property type="evidence" value="ECO:0007669"/>
    <property type="project" value="TreeGrafter"/>
</dbReference>
<keyword evidence="1" id="KW-0175">Coiled coil</keyword>
<feature type="coiled-coil region" evidence="1">
    <location>
        <begin position="1032"/>
        <end position="1095"/>
    </location>
</feature>
<reference evidence="4 5" key="1">
    <citation type="journal article" date="2024" name="BMC Genomics">
        <title>De novo assembly and annotation of Popillia japonica's genome with initial clues to its potential as an invasive pest.</title>
        <authorList>
            <person name="Cucini C."/>
            <person name="Boschi S."/>
            <person name="Funari R."/>
            <person name="Cardaioli E."/>
            <person name="Iannotti N."/>
            <person name="Marturano G."/>
            <person name="Paoli F."/>
            <person name="Bruttini M."/>
            <person name="Carapelli A."/>
            <person name="Frati F."/>
            <person name="Nardi F."/>
        </authorList>
    </citation>
    <scope>NUCLEOTIDE SEQUENCE [LARGE SCALE GENOMIC DNA]</scope>
    <source>
        <strain evidence="4">DMR45628</strain>
    </source>
</reference>